<evidence type="ECO:0000256" key="5">
    <source>
        <dbReference type="ARBA" id="ARBA00022475"/>
    </source>
</evidence>
<feature type="coiled-coil region" evidence="16">
    <location>
        <begin position="222"/>
        <end position="249"/>
    </location>
</feature>
<comment type="catalytic activity">
    <reaction evidence="15">
        <text>L-tyrosyl-[protein] + ATP = O-phospho-L-tyrosyl-[protein] + ADP + H(+)</text>
        <dbReference type="Rhea" id="RHEA:10596"/>
        <dbReference type="Rhea" id="RHEA-COMP:10136"/>
        <dbReference type="Rhea" id="RHEA-COMP:20101"/>
        <dbReference type="ChEBI" id="CHEBI:15378"/>
        <dbReference type="ChEBI" id="CHEBI:30616"/>
        <dbReference type="ChEBI" id="CHEBI:46858"/>
        <dbReference type="ChEBI" id="CHEBI:61978"/>
        <dbReference type="ChEBI" id="CHEBI:456216"/>
        <dbReference type="EC" id="2.7.10.2"/>
    </reaction>
</comment>
<dbReference type="Pfam" id="PF13614">
    <property type="entry name" value="AAA_31"/>
    <property type="match status" value="1"/>
</dbReference>
<dbReference type="PANTHER" id="PTHR32309">
    <property type="entry name" value="TYROSINE-PROTEIN KINASE"/>
    <property type="match status" value="1"/>
</dbReference>
<dbReference type="Proteomes" id="UP000030377">
    <property type="component" value="Unassembled WGS sequence"/>
</dbReference>
<evidence type="ECO:0000256" key="16">
    <source>
        <dbReference type="SAM" id="Coils"/>
    </source>
</evidence>
<evidence type="ECO:0000313" key="21">
    <source>
        <dbReference type="Proteomes" id="UP000030377"/>
    </source>
</evidence>
<dbReference type="InterPro" id="IPR003856">
    <property type="entry name" value="LPS_length_determ_N"/>
</dbReference>
<keyword evidence="16" id="KW-0175">Coiled coil</keyword>
<keyword evidence="10 20" id="KW-0418">Kinase</keyword>
<dbReference type="SUPFAM" id="SSF52540">
    <property type="entry name" value="P-loop containing nucleoside triphosphate hydrolases"/>
    <property type="match status" value="1"/>
</dbReference>
<feature type="domain" description="Polysaccharide chain length determinant N-terminal" evidence="18">
    <location>
        <begin position="35"/>
        <end position="118"/>
    </location>
</feature>
<evidence type="ECO:0000256" key="6">
    <source>
        <dbReference type="ARBA" id="ARBA00022519"/>
    </source>
</evidence>
<accession>A0A0A3Y022</accession>
<keyword evidence="6" id="KW-0997">Cell inner membrane</keyword>
<dbReference type="InterPro" id="IPR005702">
    <property type="entry name" value="Wzc-like_C"/>
</dbReference>
<dbReference type="RefSeq" id="WP_041955679.1">
    <property type="nucleotide sequence ID" value="NZ_JRPN01000014.1"/>
</dbReference>
<evidence type="ECO:0000256" key="7">
    <source>
        <dbReference type="ARBA" id="ARBA00022679"/>
    </source>
</evidence>
<keyword evidence="9" id="KW-0547">Nucleotide-binding</keyword>
<dbReference type="GO" id="GO:0004715">
    <property type="term" value="F:non-membrane spanning protein tyrosine kinase activity"/>
    <property type="evidence" value="ECO:0007669"/>
    <property type="project" value="UniProtKB-EC"/>
</dbReference>
<feature type="coiled-coil region" evidence="16">
    <location>
        <begin position="400"/>
        <end position="427"/>
    </location>
</feature>
<evidence type="ECO:0000313" key="20">
    <source>
        <dbReference type="EMBL" id="KGT78766.1"/>
    </source>
</evidence>
<dbReference type="InterPro" id="IPR027417">
    <property type="entry name" value="P-loop_NTPase"/>
</dbReference>
<dbReference type="CDD" id="cd05387">
    <property type="entry name" value="BY-kinase"/>
    <property type="match status" value="1"/>
</dbReference>
<dbReference type="Pfam" id="PF02706">
    <property type="entry name" value="Wzz"/>
    <property type="match status" value="1"/>
</dbReference>
<evidence type="ECO:0000256" key="10">
    <source>
        <dbReference type="ARBA" id="ARBA00022777"/>
    </source>
</evidence>
<dbReference type="InterPro" id="IPR025669">
    <property type="entry name" value="AAA_dom"/>
</dbReference>
<keyword evidence="7" id="KW-0808">Transferase</keyword>
<evidence type="ECO:0000256" key="3">
    <source>
        <dbReference type="ARBA" id="ARBA00008883"/>
    </source>
</evidence>
<keyword evidence="14" id="KW-0829">Tyrosine-protein kinase</keyword>
<feature type="transmembrane region" description="Helical" evidence="17">
    <location>
        <begin position="460"/>
        <end position="480"/>
    </location>
</feature>
<keyword evidence="12 17" id="KW-1133">Transmembrane helix</keyword>
<evidence type="ECO:0000256" key="2">
    <source>
        <dbReference type="ARBA" id="ARBA00007316"/>
    </source>
</evidence>
<name>A0A0A3Y022_BRAJP</name>
<evidence type="ECO:0000259" key="19">
    <source>
        <dbReference type="Pfam" id="PF13614"/>
    </source>
</evidence>
<comment type="caution">
    <text evidence="20">The sequence shown here is derived from an EMBL/GenBank/DDBJ whole genome shotgun (WGS) entry which is preliminary data.</text>
</comment>
<dbReference type="EMBL" id="JRPN01000014">
    <property type="protein sequence ID" value="KGT78766.1"/>
    <property type="molecule type" value="Genomic_DNA"/>
</dbReference>
<evidence type="ECO:0000256" key="8">
    <source>
        <dbReference type="ARBA" id="ARBA00022692"/>
    </source>
</evidence>
<dbReference type="GO" id="GO:0005886">
    <property type="term" value="C:plasma membrane"/>
    <property type="evidence" value="ECO:0007669"/>
    <property type="project" value="UniProtKB-SubCell"/>
</dbReference>
<comment type="subcellular location">
    <subcellularLocation>
        <location evidence="1">Cell inner membrane</location>
        <topology evidence="1">Multi-pass membrane protein</topology>
    </subcellularLocation>
</comment>
<reference evidence="20 21" key="1">
    <citation type="submission" date="2014-09" db="EMBL/GenBank/DDBJ databases">
        <title>Draft genome of Bradyrhizobium japonicum Is-34.</title>
        <authorList>
            <person name="Tsurumaru H."/>
            <person name="Yamakawa T."/>
            <person name="Hashimoto S."/>
            <person name="Okizaki K."/>
            <person name="Kanesaki Y."/>
            <person name="Yoshikawa H."/>
            <person name="Yajima S."/>
        </authorList>
    </citation>
    <scope>NUCLEOTIDE SEQUENCE [LARGE SCALE GENOMIC DNA]</scope>
    <source>
        <strain evidence="20 21">Is-34</strain>
    </source>
</reference>
<dbReference type="AlphaFoldDB" id="A0A0A3Y022"/>
<dbReference type="PANTHER" id="PTHR32309:SF13">
    <property type="entry name" value="FERRIC ENTEROBACTIN TRANSPORT PROTEIN FEPE"/>
    <property type="match status" value="1"/>
</dbReference>
<keyword evidence="8 17" id="KW-0812">Transmembrane</keyword>
<evidence type="ECO:0000256" key="15">
    <source>
        <dbReference type="ARBA" id="ARBA00051245"/>
    </source>
</evidence>
<dbReference type="EC" id="2.7.10.2" evidence="4"/>
<keyword evidence="13 17" id="KW-0472">Membrane</keyword>
<evidence type="ECO:0000256" key="17">
    <source>
        <dbReference type="SAM" id="Phobius"/>
    </source>
</evidence>
<dbReference type="GO" id="GO:0005524">
    <property type="term" value="F:ATP binding"/>
    <property type="evidence" value="ECO:0007669"/>
    <property type="project" value="UniProtKB-KW"/>
</dbReference>
<evidence type="ECO:0000256" key="13">
    <source>
        <dbReference type="ARBA" id="ARBA00023136"/>
    </source>
</evidence>
<keyword evidence="11" id="KW-0067">ATP-binding</keyword>
<comment type="similarity">
    <text evidence="3">Belongs to the etk/wzc family.</text>
</comment>
<evidence type="ECO:0000256" key="11">
    <source>
        <dbReference type="ARBA" id="ARBA00022840"/>
    </source>
</evidence>
<sequence>MLQTNMLQAERLRAPAFNQEAEGGGIGEIISAALGFLWRQYLVLILAAVLGLTASLIYLLITPPTYTAQVQVMLENAKTQFIQQQSILAEPAFDLTLFETQVQVLKSKAMAIKVINQLKLADDPDFKQPPPSAPSTWQRLRAALLPPPPDDLQPPPTGEPLEGIITTFQKRLVVERIGFSNLIEINFSSSNPTRAAQIANAIAKIYLADQEKAKLETNRRARNWMQERLQELGEQALEAERAVSAYKSKNNVISTGGKPIDDQQITELSSRLVAARAQTSDAAAKLNRYEAILEANPANSPTIGNLDAAGSDALSSPIITSLRQQYMELERRVAEWVPRFGRDHAAVVNLRNRMRELRGSILDEVKRYAETSRSEFEVAKQRQQEIEKQMSGAVEQSRSTNLAEITIRELESKAKSLRNLHDTFLQRYVGAAQQESFPIAEARVMYVAVPPQSKSKPKGAMVMALGLVGGLGLGLGLGLFREMMDRVFRTSAQIESTLGLPCLSLVPALRAKRAWAWSLDHDMRRRRMSSSSTFHGTVVGKPLSRYAESIRAIKLAIDLNPSKASNKVIGITSTLPNEGKTTIAASLAQLIAHSGKSCIVVDADLRNPSLSASLAANATTGIVDVISHGRSLEETIWRDQKTNLAILPAVSPMPVLHTSEVLAADSMRKLFDQLRSTYDYVIVDLPPLTPLVDVRSTTTFIDCYVLVVEWGQTKAEVVKHALHTAPNVYECLIGAVLNKTDIKAMSRYDTQCRDYYRDEHYIRYGLTGSN</sequence>
<evidence type="ECO:0000256" key="1">
    <source>
        <dbReference type="ARBA" id="ARBA00004429"/>
    </source>
</evidence>
<proteinExistence type="inferred from homology"/>
<evidence type="ECO:0000256" key="9">
    <source>
        <dbReference type="ARBA" id="ARBA00022741"/>
    </source>
</evidence>
<feature type="transmembrane region" description="Helical" evidence="17">
    <location>
        <begin position="41"/>
        <end position="61"/>
    </location>
</feature>
<keyword evidence="5" id="KW-1003">Cell membrane</keyword>
<comment type="similarity">
    <text evidence="2">Belongs to the CpsD/CapB family.</text>
</comment>
<dbReference type="NCBIfam" id="TIGR01007">
    <property type="entry name" value="eps_fam"/>
    <property type="match status" value="1"/>
</dbReference>
<evidence type="ECO:0000259" key="18">
    <source>
        <dbReference type="Pfam" id="PF02706"/>
    </source>
</evidence>
<dbReference type="Gene3D" id="3.40.50.300">
    <property type="entry name" value="P-loop containing nucleotide triphosphate hydrolases"/>
    <property type="match status" value="1"/>
</dbReference>
<evidence type="ECO:0000256" key="14">
    <source>
        <dbReference type="ARBA" id="ARBA00023137"/>
    </source>
</evidence>
<feature type="domain" description="AAA" evidence="19">
    <location>
        <begin position="568"/>
        <end position="722"/>
    </location>
</feature>
<evidence type="ECO:0000256" key="4">
    <source>
        <dbReference type="ARBA" id="ARBA00011903"/>
    </source>
</evidence>
<organism evidence="20 21">
    <name type="scientific">Bradyrhizobium japonicum</name>
    <dbReference type="NCBI Taxonomy" id="375"/>
    <lineage>
        <taxon>Bacteria</taxon>
        <taxon>Pseudomonadati</taxon>
        <taxon>Pseudomonadota</taxon>
        <taxon>Alphaproteobacteria</taxon>
        <taxon>Hyphomicrobiales</taxon>
        <taxon>Nitrobacteraceae</taxon>
        <taxon>Bradyrhizobium</taxon>
    </lineage>
</organism>
<protein>
    <recommendedName>
        <fullName evidence="4">non-specific protein-tyrosine kinase</fullName>
        <ecNumber evidence="4">2.7.10.2</ecNumber>
    </recommendedName>
</protein>
<dbReference type="InterPro" id="IPR050445">
    <property type="entry name" value="Bact_polysacc_biosynth/exp"/>
</dbReference>
<evidence type="ECO:0000256" key="12">
    <source>
        <dbReference type="ARBA" id="ARBA00022989"/>
    </source>
</evidence>
<gene>
    <name evidence="20" type="ORF">MA20_15415</name>
</gene>